<keyword evidence="2" id="KW-1185">Reference proteome</keyword>
<proteinExistence type="predicted"/>
<dbReference type="EMBL" id="KK107295">
    <property type="protein sequence ID" value="EZA53046.1"/>
    <property type="molecule type" value="Genomic_DNA"/>
</dbReference>
<reference evidence="1 2" key="1">
    <citation type="journal article" date="2014" name="Curr. Biol.">
        <title>The genome of the clonal raider ant Cerapachys biroi.</title>
        <authorList>
            <person name="Oxley P.R."/>
            <person name="Ji L."/>
            <person name="Fetter-Pruneda I."/>
            <person name="McKenzie S.K."/>
            <person name="Li C."/>
            <person name="Hu H."/>
            <person name="Zhang G."/>
            <person name="Kronauer D.J."/>
        </authorList>
    </citation>
    <scope>NUCLEOTIDE SEQUENCE [LARGE SCALE GENOMIC DNA]</scope>
</reference>
<name>A0A026WBM4_OOCBI</name>
<dbReference type="Proteomes" id="UP000053097">
    <property type="component" value="Unassembled WGS sequence"/>
</dbReference>
<sequence>MPGQSARAARNVIARTLLEELFRKLSKRRELAVVGGVLRLSCG</sequence>
<evidence type="ECO:0000313" key="1">
    <source>
        <dbReference type="EMBL" id="EZA53046.1"/>
    </source>
</evidence>
<evidence type="ECO:0000313" key="2">
    <source>
        <dbReference type="Proteomes" id="UP000053097"/>
    </source>
</evidence>
<dbReference type="AlphaFoldDB" id="A0A026WBM4"/>
<gene>
    <name evidence="1" type="ORF">X777_07224</name>
</gene>
<organism evidence="1 2">
    <name type="scientific">Ooceraea biroi</name>
    <name type="common">Clonal raider ant</name>
    <name type="synonym">Cerapachys biroi</name>
    <dbReference type="NCBI Taxonomy" id="2015173"/>
    <lineage>
        <taxon>Eukaryota</taxon>
        <taxon>Metazoa</taxon>
        <taxon>Ecdysozoa</taxon>
        <taxon>Arthropoda</taxon>
        <taxon>Hexapoda</taxon>
        <taxon>Insecta</taxon>
        <taxon>Pterygota</taxon>
        <taxon>Neoptera</taxon>
        <taxon>Endopterygota</taxon>
        <taxon>Hymenoptera</taxon>
        <taxon>Apocrita</taxon>
        <taxon>Aculeata</taxon>
        <taxon>Formicoidea</taxon>
        <taxon>Formicidae</taxon>
        <taxon>Dorylinae</taxon>
        <taxon>Ooceraea</taxon>
    </lineage>
</organism>
<protein>
    <submittedName>
        <fullName evidence="1">Uncharacterized protein</fullName>
    </submittedName>
</protein>
<accession>A0A026WBM4</accession>